<name>A0A1X7PND0_9HYPH</name>
<dbReference type="Gene3D" id="6.10.10.120">
    <property type="entry name" value="Antitoxin ParD1-like"/>
    <property type="match status" value="1"/>
</dbReference>
<dbReference type="OrthoDB" id="9815501at2"/>
<proteinExistence type="inferred from homology"/>
<evidence type="ECO:0000313" key="4">
    <source>
        <dbReference type="Proteomes" id="UP000193083"/>
    </source>
</evidence>
<reference evidence="3 4" key="1">
    <citation type="submission" date="2017-04" db="EMBL/GenBank/DDBJ databases">
        <authorList>
            <person name="Afonso C.L."/>
            <person name="Miller P.J."/>
            <person name="Scott M.A."/>
            <person name="Spackman E."/>
            <person name="Goraichik I."/>
            <person name="Dimitrov K.M."/>
            <person name="Suarez D.L."/>
            <person name="Swayne D.E."/>
        </authorList>
    </citation>
    <scope>NUCLEOTIDE SEQUENCE [LARGE SCALE GENOMIC DNA]</scope>
    <source>
        <strain evidence="3 4">B5P</strain>
    </source>
</reference>
<evidence type="ECO:0000256" key="2">
    <source>
        <dbReference type="ARBA" id="ARBA00022649"/>
    </source>
</evidence>
<organism evidence="3 4">
    <name type="scientific">Mesorhizobium australicum</name>
    <dbReference type="NCBI Taxonomy" id="536018"/>
    <lineage>
        <taxon>Bacteria</taxon>
        <taxon>Pseudomonadati</taxon>
        <taxon>Pseudomonadota</taxon>
        <taxon>Alphaproteobacteria</taxon>
        <taxon>Hyphomicrobiales</taxon>
        <taxon>Phyllobacteriaceae</taxon>
        <taxon>Mesorhizobium</taxon>
    </lineage>
</organism>
<dbReference type="PANTHER" id="PTHR36582">
    <property type="entry name" value="ANTITOXIN PARD"/>
    <property type="match status" value="1"/>
</dbReference>
<comment type="similarity">
    <text evidence="1">Belongs to the ParD antitoxin family.</text>
</comment>
<dbReference type="RefSeq" id="WP_085466479.1">
    <property type="nucleotide sequence ID" value="NZ_FXBL01000004.1"/>
</dbReference>
<dbReference type="Pfam" id="PF03693">
    <property type="entry name" value="ParD_antitoxin"/>
    <property type="match status" value="1"/>
</dbReference>
<dbReference type="Proteomes" id="UP000193083">
    <property type="component" value="Unassembled WGS sequence"/>
</dbReference>
<dbReference type="PANTHER" id="PTHR36582:SF2">
    <property type="entry name" value="ANTITOXIN PARD"/>
    <property type="match status" value="1"/>
</dbReference>
<dbReference type="SUPFAM" id="SSF47598">
    <property type="entry name" value="Ribbon-helix-helix"/>
    <property type="match status" value="1"/>
</dbReference>
<evidence type="ECO:0000256" key="1">
    <source>
        <dbReference type="ARBA" id="ARBA00008580"/>
    </source>
</evidence>
<dbReference type="InterPro" id="IPR010985">
    <property type="entry name" value="Ribbon_hlx_hlx"/>
</dbReference>
<dbReference type="EMBL" id="FXBL01000004">
    <property type="protein sequence ID" value="SMH53327.1"/>
    <property type="molecule type" value="Genomic_DNA"/>
</dbReference>
<accession>A0A1X7PND0</accession>
<keyword evidence="4" id="KW-1185">Reference proteome</keyword>
<dbReference type="InterPro" id="IPR038296">
    <property type="entry name" value="ParD_sf"/>
</dbReference>
<protein>
    <submittedName>
        <fullName evidence="3">Antitoxin ParD1/3/4</fullName>
    </submittedName>
</protein>
<dbReference type="GO" id="GO:0006355">
    <property type="term" value="P:regulation of DNA-templated transcription"/>
    <property type="evidence" value="ECO:0007669"/>
    <property type="project" value="InterPro"/>
</dbReference>
<dbReference type="NCBIfam" id="TIGR02606">
    <property type="entry name" value="antidote_CC2985"/>
    <property type="match status" value="1"/>
</dbReference>
<dbReference type="InterPro" id="IPR022789">
    <property type="entry name" value="ParD"/>
</dbReference>
<evidence type="ECO:0000313" key="3">
    <source>
        <dbReference type="EMBL" id="SMH53327.1"/>
    </source>
</evidence>
<keyword evidence="2" id="KW-1277">Toxin-antitoxin system</keyword>
<gene>
    <name evidence="3" type="ORF">SAMN02982922_4830</name>
</gene>
<sequence>MNKHTTLSLDDHSAEFIEQQIDGGNFASASEVVAAGLKLLEKRQAYVEAVRAALIEGEESGEPQPFDLQEFLAEMHLEHAK</sequence>
<dbReference type="AlphaFoldDB" id="A0A1X7PND0"/>